<comment type="similarity">
    <text evidence="2 6">Belongs to the acyl-CoA dehydrogenase family.</text>
</comment>
<dbReference type="Gene3D" id="2.40.110.10">
    <property type="entry name" value="Butyryl-CoA Dehydrogenase, subunit A, domain 2"/>
    <property type="match status" value="1"/>
</dbReference>
<protein>
    <submittedName>
        <fullName evidence="10">Acyl-CoA dehydrogenase</fullName>
        <ecNumber evidence="10">1.3.99.-</ecNumber>
    </submittedName>
</protein>
<dbReference type="Pfam" id="PF02770">
    <property type="entry name" value="Acyl-CoA_dh_M"/>
    <property type="match status" value="1"/>
</dbReference>
<dbReference type="PANTHER" id="PTHR43884:SF12">
    <property type="entry name" value="ISOVALERYL-COA DEHYDROGENASE, MITOCHONDRIAL-RELATED"/>
    <property type="match status" value="1"/>
</dbReference>
<name>A0AAU7B066_9ACTN</name>
<gene>
    <name evidence="10" type="primary">acdA_7</name>
    <name evidence="10" type="ORF">DSM112329_04256</name>
</gene>
<dbReference type="InterPro" id="IPR006091">
    <property type="entry name" value="Acyl-CoA_Oxase/DH_mid-dom"/>
</dbReference>
<evidence type="ECO:0000259" key="7">
    <source>
        <dbReference type="Pfam" id="PF00441"/>
    </source>
</evidence>
<dbReference type="Pfam" id="PF02771">
    <property type="entry name" value="Acyl-CoA_dh_N"/>
    <property type="match status" value="1"/>
</dbReference>
<dbReference type="CDD" id="cd00567">
    <property type="entry name" value="ACAD"/>
    <property type="match status" value="1"/>
</dbReference>
<comment type="cofactor">
    <cofactor evidence="1 6">
        <name>FAD</name>
        <dbReference type="ChEBI" id="CHEBI:57692"/>
    </cofactor>
</comment>
<evidence type="ECO:0000256" key="6">
    <source>
        <dbReference type="RuleBase" id="RU362125"/>
    </source>
</evidence>
<feature type="domain" description="Acyl-CoA dehydrogenase/oxidase C-terminal" evidence="7">
    <location>
        <begin position="226"/>
        <end position="377"/>
    </location>
</feature>
<dbReference type="EMBL" id="CP114014">
    <property type="protein sequence ID" value="XAY07375.1"/>
    <property type="molecule type" value="Genomic_DNA"/>
</dbReference>
<dbReference type="SUPFAM" id="SSF56645">
    <property type="entry name" value="Acyl-CoA dehydrogenase NM domain-like"/>
    <property type="match status" value="1"/>
</dbReference>
<organism evidence="10">
    <name type="scientific">Paraconexibacter sp. AEG42_29</name>
    <dbReference type="NCBI Taxonomy" id="2997339"/>
    <lineage>
        <taxon>Bacteria</taxon>
        <taxon>Bacillati</taxon>
        <taxon>Actinomycetota</taxon>
        <taxon>Thermoleophilia</taxon>
        <taxon>Solirubrobacterales</taxon>
        <taxon>Paraconexibacteraceae</taxon>
        <taxon>Paraconexibacter</taxon>
    </lineage>
</organism>
<dbReference type="GO" id="GO:0003995">
    <property type="term" value="F:acyl-CoA dehydrogenase activity"/>
    <property type="evidence" value="ECO:0007669"/>
    <property type="project" value="TreeGrafter"/>
</dbReference>
<dbReference type="InterPro" id="IPR009075">
    <property type="entry name" value="AcylCo_DH/oxidase_C"/>
</dbReference>
<dbReference type="Gene3D" id="1.10.540.10">
    <property type="entry name" value="Acyl-CoA dehydrogenase/oxidase, N-terminal domain"/>
    <property type="match status" value="1"/>
</dbReference>
<evidence type="ECO:0000259" key="8">
    <source>
        <dbReference type="Pfam" id="PF02770"/>
    </source>
</evidence>
<feature type="domain" description="Acyl-CoA dehydrogenase/oxidase N-terminal" evidence="9">
    <location>
        <begin position="5"/>
        <end position="117"/>
    </location>
</feature>
<dbReference type="InterPro" id="IPR037069">
    <property type="entry name" value="AcylCoA_DH/ox_N_sf"/>
</dbReference>
<sequence>MRLDPDQEAFRDAIRDFVRRECGTREQRENWVDDDEEDHSTPLYDKLAALGWLGVAIPEEFGGSGGTYVEQTLLFEELYRGLVPIKGFGASTTVAGCYKRFGSDEQKRSALADIAGGTLMAISISEPEAGSDVANISCAAAKAQGGYVLNGQKTWCSYAHRAGRIMVLARTSREGSRHHGLTLFEVPGNADGIETHRIPTLGGREVNDVFFTDCFVPEEAVVGEVGQGFRHIMAGLDGERLLGAAVATGLAQRALDDTIAYVKERRQFGKPISSFQVIQHRIADLATEIECSRMLTYELAARLEDGSGDPKVVARLASMAKIKSSETAKSVALEGMQMMGGYGYATEYDMEAHVRHALVMPIYAGANEVLREIIAGSLALR</sequence>
<reference evidence="10" key="1">
    <citation type="submission" date="2022-12" db="EMBL/GenBank/DDBJ databases">
        <title>Paraconexibacter alkalitolerans sp. nov. and Baekduia alba sp. nov., isolated from soil and emended description of the genera Paraconexibacter (Chun et al., 2020) and Baekduia (An et al., 2020).</title>
        <authorList>
            <person name="Vieira S."/>
            <person name="Huber K.J."/>
            <person name="Geppert A."/>
            <person name="Wolf J."/>
            <person name="Neumann-Schaal M."/>
            <person name="Muesken M."/>
            <person name="Overmann J."/>
        </authorList>
    </citation>
    <scope>NUCLEOTIDE SEQUENCE</scope>
    <source>
        <strain evidence="10">AEG42_29</strain>
    </source>
</reference>
<dbReference type="InterPro" id="IPR036250">
    <property type="entry name" value="AcylCo_DH-like_C"/>
</dbReference>
<dbReference type="EC" id="1.3.99.-" evidence="10"/>
<keyword evidence="3 6" id="KW-0285">Flavoprotein</keyword>
<feature type="domain" description="Acyl-CoA oxidase/dehydrogenase middle" evidence="8">
    <location>
        <begin position="121"/>
        <end position="214"/>
    </location>
</feature>
<dbReference type="SUPFAM" id="SSF47203">
    <property type="entry name" value="Acyl-CoA dehydrogenase C-terminal domain-like"/>
    <property type="match status" value="1"/>
</dbReference>
<dbReference type="RefSeq" id="WP_354698570.1">
    <property type="nucleotide sequence ID" value="NZ_CP114014.1"/>
</dbReference>
<evidence type="ECO:0000256" key="4">
    <source>
        <dbReference type="ARBA" id="ARBA00022827"/>
    </source>
</evidence>
<evidence type="ECO:0000313" key="10">
    <source>
        <dbReference type="EMBL" id="XAY07375.1"/>
    </source>
</evidence>
<dbReference type="InterPro" id="IPR013786">
    <property type="entry name" value="AcylCoA_DH/ox_N"/>
</dbReference>
<keyword evidence="4 6" id="KW-0274">FAD</keyword>
<dbReference type="AlphaFoldDB" id="A0AAU7B066"/>
<evidence type="ECO:0000256" key="1">
    <source>
        <dbReference type="ARBA" id="ARBA00001974"/>
    </source>
</evidence>
<evidence type="ECO:0000259" key="9">
    <source>
        <dbReference type="Pfam" id="PF02771"/>
    </source>
</evidence>
<evidence type="ECO:0000256" key="2">
    <source>
        <dbReference type="ARBA" id="ARBA00009347"/>
    </source>
</evidence>
<proteinExistence type="inferred from homology"/>
<evidence type="ECO:0000256" key="3">
    <source>
        <dbReference type="ARBA" id="ARBA00022630"/>
    </source>
</evidence>
<dbReference type="InterPro" id="IPR046373">
    <property type="entry name" value="Acyl-CoA_Oxase/DH_mid-dom_sf"/>
</dbReference>
<dbReference type="Gene3D" id="1.20.140.10">
    <property type="entry name" value="Butyryl-CoA Dehydrogenase, subunit A, domain 3"/>
    <property type="match status" value="1"/>
</dbReference>
<dbReference type="PANTHER" id="PTHR43884">
    <property type="entry name" value="ACYL-COA DEHYDROGENASE"/>
    <property type="match status" value="1"/>
</dbReference>
<accession>A0AAU7B066</accession>
<dbReference type="GO" id="GO:0050660">
    <property type="term" value="F:flavin adenine dinucleotide binding"/>
    <property type="evidence" value="ECO:0007669"/>
    <property type="project" value="InterPro"/>
</dbReference>
<evidence type="ECO:0000256" key="5">
    <source>
        <dbReference type="ARBA" id="ARBA00023002"/>
    </source>
</evidence>
<dbReference type="FunFam" id="1.20.140.10:FF:000001">
    <property type="entry name" value="Acyl-CoA dehydrogenase"/>
    <property type="match status" value="1"/>
</dbReference>
<dbReference type="KEGG" id="parq:DSM112329_04256"/>
<keyword evidence="5 6" id="KW-0560">Oxidoreductase</keyword>
<dbReference type="Pfam" id="PF00441">
    <property type="entry name" value="Acyl-CoA_dh_1"/>
    <property type="match status" value="1"/>
</dbReference>
<dbReference type="InterPro" id="IPR009100">
    <property type="entry name" value="AcylCoA_DH/oxidase_NM_dom_sf"/>
</dbReference>